<proteinExistence type="predicted"/>
<evidence type="ECO:0000313" key="2">
    <source>
        <dbReference type="EMBL" id="SFC54716.1"/>
    </source>
</evidence>
<feature type="transmembrane region" description="Helical" evidence="1">
    <location>
        <begin position="6"/>
        <end position="23"/>
    </location>
</feature>
<evidence type="ECO:0000313" key="3">
    <source>
        <dbReference type="Proteomes" id="UP000199161"/>
    </source>
</evidence>
<dbReference type="RefSeq" id="WP_089789332.1">
    <property type="nucleotide sequence ID" value="NZ_FOKW01000010.1"/>
</dbReference>
<dbReference type="AlphaFoldDB" id="A0A1I1K1U7"/>
<feature type="transmembrane region" description="Helical" evidence="1">
    <location>
        <begin position="35"/>
        <end position="54"/>
    </location>
</feature>
<organism evidence="2 3">
    <name type="scientific">Natronobacterium haloterrestre</name>
    <name type="common">Halobiforma haloterrestris</name>
    <dbReference type="NCBI Taxonomy" id="148448"/>
    <lineage>
        <taxon>Archaea</taxon>
        <taxon>Methanobacteriati</taxon>
        <taxon>Methanobacteriota</taxon>
        <taxon>Stenosarchaea group</taxon>
        <taxon>Halobacteria</taxon>
        <taxon>Halobacteriales</taxon>
        <taxon>Natrialbaceae</taxon>
        <taxon>Natronobacterium</taxon>
    </lineage>
</organism>
<dbReference type="EMBL" id="FOKW01000010">
    <property type="protein sequence ID" value="SFC54716.1"/>
    <property type="molecule type" value="Genomic_DNA"/>
</dbReference>
<accession>A0A1I1K1U7</accession>
<evidence type="ECO:0000256" key="1">
    <source>
        <dbReference type="SAM" id="Phobius"/>
    </source>
</evidence>
<keyword evidence="1" id="KW-1133">Transmembrane helix</keyword>
<protein>
    <submittedName>
        <fullName evidence="2">Uncharacterized protein</fullName>
    </submittedName>
</protein>
<keyword evidence="1" id="KW-0472">Membrane</keyword>
<keyword evidence="1" id="KW-0812">Transmembrane</keyword>
<name>A0A1I1K1U7_NATHA</name>
<keyword evidence="3" id="KW-1185">Reference proteome</keyword>
<reference evidence="3" key="1">
    <citation type="submission" date="2016-10" db="EMBL/GenBank/DDBJ databases">
        <authorList>
            <person name="Varghese N."/>
            <person name="Submissions S."/>
        </authorList>
    </citation>
    <scope>NUCLEOTIDE SEQUENCE [LARGE SCALE GENOMIC DNA]</scope>
    <source>
        <strain evidence="3">DSM 13078</strain>
    </source>
</reference>
<sequence>MVSDTLVGVLGFAVVVGLFVWAYRDATRVDVSRPLLWAVAVAGAFAVGVCLYLFTDAPMTGVIMTSNTGLVLYGFEREVTVEDDDPAEPGQLP</sequence>
<dbReference type="Proteomes" id="UP000199161">
    <property type="component" value="Unassembled WGS sequence"/>
</dbReference>
<gene>
    <name evidence="2" type="ORF">SAMN05444422_11050</name>
</gene>
<dbReference type="OrthoDB" id="166447at2157"/>